<evidence type="ECO:0000313" key="7">
    <source>
        <dbReference type="Proteomes" id="UP000237347"/>
    </source>
</evidence>
<keyword evidence="2" id="KW-0964">Secreted</keyword>
<dbReference type="AlphaFoldDB" id="A0AAW0LT80"/>
<dbReference type="InterPro" id="IPR044206">
    <property type="entry name" value="EGC1/2"/>
</dbReference>
<feature type="domain" description="Expansin-like EG45" evidence="5">
    <location>
        <begin position="138"/>
        <end position="231"/>
    </location>
</feature>
<dbReference type="Gene3D" id="2.40.40.10">
    <property type="entry name" value="RlpA-like domain"/>
    <property type="match status" value="2"/>
</dbReference>
<dbReference type="PROSITE" id="PS50842">
    <property type="entry name" value="EXPANSIN_EG45"/>
    <property type="match status" value="2"/>
</dbReference>
<dbReference type="FunFam" id="2.40.40.10:FF:000005">
    <property type="entry name" value="Barwin-related endoglucanase"/>
    <property type="match status" value="2"/>
</dbReference>
<feature type="domain" description="Expansin-like EG45" evidence="5">
    <location>
        <begin position="25"/>
        <end position="126"/>
    </location>
</feature>
<evidence type="ECO:0000256" key="1">
    <source>
        <dbReference type="ARBA" id="ARBA00004613"/>
    </source>
</evidence>
<feature type="signal peptide" evidence="4">
    <location>
        <begin position="1"/>
        <end position="23"/>
    </location>
</feature>
<proteinExistence type="predicted"/>
<evidence type="ECO:0000313" key="6">
    <source>
        <dbReference type="EMBL" id="KAK7854645.1"/>
    </source>
</evidence>
<dbReference type="CDD" id="cd22269">
    <property type="entry name" value="DPBB_EG45-like"/>
    <property type="match status" value="2"/>
</dbReference>
<dbReference type="GO" id="GO:0048046">
    <property type="term" value="C:apoplast"/>
    <property type="evidence" value="ECO:0007669"/>
    <property type="project" value="InterPro"/>
</dbReference>
<protein>
    <submittedName>
        <fullName evidence="6">Eg45-like domain containing protein</fullName>
    </submittedName>
</protein>
<dbReference type="GO" id="GO:0009627">
    <property type="term" value="P:systemic acquired resistance"/>
    <property type="evidence" value="ECO:0007669"/>
    <property type="project" value="InterPro"/>
</dbReference>
<reference evidence="6 7" key="1">
    <citation type="journal article" date="2018" name="Sci. Data">
        <title>The draft genome sequence of cork oak.</title>
        <authorList>
            <person name="Ramos A.M."/>
            <person name="Usie A."/>
            <person name="Barbosa P."/>
            <person name="Barros P.M."/>
            <person name="Capote T."/>
            <person name="Chaves I."/>
            <person name="Simoes F."/>
            <person name="Abreu I."/>
            <person name="Carrasquinho I."/>
            <person name="Faro C."/>
            <person name="Guimaraes J.B."/>
            <person name="Mendonca D."/>
            <person name="Nobrega F."/>
            <person name="Rodrigues L."/>
            <person name="Saibo N.J.M."/>
            <person name="Varela M.C."/>
            <person name="Egas C."/>
            <person name="Matos J."/>
            <person name="Miguel C.M."/>
            <person name="Oliveira M.M."/>
            <person name="Ricardo C.P."/>
            <person name="Goncalves S."/>
        </authorList>
    </citation>
    <scope>NUCLEOTIDE SEQUENCE [LARGE SCALE GENOMIC DNA]</scope>
    <source>
        <strain evidence="7">cv. HL8</strain>
    </source>
</reference>
<dbReference type="PANTHER" id="PTHR47295:SF14">
    <property type="entry name" value="OS06G0688300 PROTEIN"/>
    <property type="match status" value="1"/>
</dbReference>
<comment type="subcellular location">
    <subcellularLocation>
        <location evidence="1">Secreted</location>
    </subcellularLocation>
</comment>
<gene>
    <name evidence="6" type="primary">CjBAp12_13</name>
    <name evidence="6" type="ORF">CFP56_031470</name>
</gene>
<accession>A0AAW0LT80</accession>
<evidence type="ECO:0000259" key="5">
    <source>
        <dbReference type="PROSITE" id="PS50842"/>
    </source>
</evidence>
<dbReference type="SMART" id="SM00837">
    <property type="entry name" value="DPBB_1"/>
    <property type="match status" value="2"/>
</dbReference>
<dbReference type="InterPro" id="IPR036908">
    <property type="entry name" value="RlpA-like_sf"/>
</dbReference>
<evidence type="ECO:0000256" key="3">
    <source>
        <dbReference type="ARBA" id="ARBA00022729"/>
    </source>
</evidence>
<dbReference type="Proteomes" id="UP000237347">
    <property type="component" value="Unassembled WGS sequence"/>
</dbReference>
<sequence length="231" mass="24134">MAIKIHAFVFLGLVLSLISVASAISGTATYYTVYTPSACYGFQDQGVMIAAASDALYENGAACGRMYKVRCTGPTNAGVPQPCRGEVTVKIVDRCPSPGCQSTIDLSQEAFNIIADPAAGKINIDYTQELAVFQSKTSTSACYGNQGQGVMIAAASDAFWNGGAACGKFYTVRCTGDHTGVTHPCTGASVTVKIVDHCPGCSSQLDLSREAFAKIANPVAGIIDIEYNQEA</sequence>
<feature type="chain" id="PRO_5043575573" evidence="4">
    <location>
        <begin position="24"/>
        <end position="231"/>
    </location>
</feature>
<dbReference type="InterPro" id="IPR007112">
    <property type="entry name" value="Expansin/allergen_DPBB_dom"/>
</dbReference>
<keyword evidence="3 4" id="KW-0732">Signal</keyword>
<dbReference type="InterPro" id="IPR009009">
    <property type="entry name" value="RlpA-like_DPBB"/>
</dbReference>
<name>A0AAW0LT80_QUESU</name>
<dbReference type="PANTHER" id="PTHR47295">
    <property type="entry name" value="EG45-LIKE DOMAIN CONTAINING PROTEIN 1-RELATED"/>
    <property type="match status" value="1"/>
</dbReference>
<comment type="caution">
    <text evidence="6">The sequence shown here is derived from an EMBL/GenBank/DDBJ whole genome shotgun (WGS) entry which is preliminary data.</text>
</comment>
<evidence type="ECO:0000256" key="2">
    <source>
        <dbReference type="ARBA" id="ARBA00022525"/>
    </source>
</evidence>
<evidence type="ECO:0000256" key="4">
    <source>
        <dbReference type="SAM" id="SignalP"/>
    </source>
</evidence>
<dbReference type="Pfam" id="PF03330">
    <property type="entry name" value="DPBB_1"/>
    <property type="match status" value="2"/>
</dbReference>
<dbReference type="SUPFAM" id="SSF50685">
    <property type="entry name" value="Barwin-like endoglucanases"/>
    <property type="match status" value="2"/>
</dbReference>
<dbReference type="EMBL" id="PKMF04000053">
    <property type="protein sequence ID" value="KAK7854645.1"/>
    <property type="molecule type" value="Genomic_DNA"/>
</dbReference>
<keyword evidence="7" id="KW-1185">Reference proteome</keyword>
<organism evidence="6 7">
    <name type="scientific">Quercus suber</name>
    <name type="common">Cork oak</name>
    <dbReference type="NCBI Taxonomy" id="58331"/>
    <lineage>
        <taxon>Eukaryota</taxon>
        <taxon>Viridiplantae</taxon>
        <taxon>Streptophyta</taxon>
        <taxon>Embryophyta</taxon>
        <taxon>Tracheophyta</taxon>
        <taxon>Spermatophyta</taxon>
        <taxon>Magnoliopsida</taxon>
        <taxon>eudicotyledons</taxon>
        <taxon>Gunneridae</taxon>
        <taxon>Pentapetalae</taxon>
        <taxon>rosids</taxon>
        <taxon>fabids</taxon>
        <taxon>Fagales</taxon>
        <taxon>Fagaceae</taxon>
        <taxon>Quercus</taxon>
    </lineage>
</organism>